<dbReference type="CDD" id="cd07822">
    <property type="entry name" value="SRPBCC_4"/>
    <property type="match status" value="1"/>
</dbReference>
<dbReference type="Gene3D" id="3.30.530.20">
    <property type="match status" value="1"/>
</dbReference>
<organism evidence="1 2">
    <name type="scientific">Yoonia phaeophyticola</name>
    <dbReference type="NCBI Taxonomy" id="3137369"/>
    <lineage>
        <taxon>Bacteria</taxon>
        <taxon>Pseudomonadati</taxon>
        <taxon>Pseudomonadota</taxon>
        <taxon>Alphaproteobacteria</taxon>
        <taxon>Rhodobacterales</taxon>
        <taxon>Paracoccaceae</taxon>
        <taxon>Yoonia</taxon>
    </lineage>
</organism>
<dbReference type="RefSeq" id="WP_341368558.1">
    <property type="nucleotide sequence ID" value="NZ_CP150951.2"/>
</dbReference>
<evidence type="ECO:0000313" key="2">
    <source>
        <dbReference type="Proteomes" id="UP001440612"/>
    </source>
</evidence>
<dbReference type="InterPro" id="IPR023393">
    <property type="entry name" value="START-like_dom_sf"/>
</dbReference>
<keyword evidence="2" id="KW-1185">Reference proteome</keyword>
<dbReference type="Pfam" id="PF10604">
    <property type="entry name" value="Polyketide_cyc2"/>
    <property type="match status" value="1"/>
</dbReference>
<proteinExistence type="predicted"/>
<gene>
    <name evidence="1" type="ORF">AABB29_07460</name>
</gene>
<name>A0ABZ2VBU6_9RHOB</name>
<dbReference type="EMBL" id="CP150951">
    <property type="protein sequence ID" value="WZC50456.1"/>
    <property type="molecule type" value="Genomic_DNA"/>
</dbReference>
<dbReference type="InterPro" id="IPR019587">
    <property type="entry name" value="Polyketide_cyclase/dehydratase"/>
</dbReference>
<protein>
    <submittedName>
        <fullName evidence="1">SRPBCC domain-containing protein</fullName>
    </submittedName>
</protein>
<dbReference type="Proteomes" id="UP001440612">
    <property type="component" value="Chromosome"/>
</dbReference>
<sequence>MKSYEIRIDIAATPQKLWQVLTVQMPKDPQPFGILRFEGQIAPGARLKLWSEVAPNRAFVLRVEHFDAQRQLVWRGGMPLGLFTGLRRFTLTPHDNGCVFEMRETFTGLMSGLITKSMPDLTPSFEKFAQALKAKAEM</sequence>
<reference evidence="2" key="1">
    <citation type="submission" date="2024-04" db="EMBL/GenBank/DDBJ databases">
        <title>Phylogenomic analyses of a clade within the roseobacter group suggest taxonomic reassignments of species of the genera Aestuariivita, Citreicella, Loktanella, Nautella, Pelagibaca, Ruegeria, Thalassobius, Thiobacimonas and Tropicibacter, and the proposal o.</title>
        <authorList>
            <person name="Jeon C.O."/>
        </authorList>
    </citation>
    <scope>NUCLEOTIDE SEQUENCE [LARGE SCALE GENOMIC DNA]</scope>
    <source>
        <strain evidence="2">BS5-3</strain>
    </source>
</reference>
<accession>A0ABZ2VBU6</accession>
<dbReference type="SUPFAM" id="SSF55961">
    <property type="entry name" value="Bet v1-like"/>
    <property type="match status" value="1"/>
</dbReference>
<evidence type="ECO:0000313" key="1">
    <source>
        <dbReference type="EMBL" id="WZC50456.1"/>
    </source>
</evidence>